<comment type="function">
    <text evidence="6">Forms chloride channels.</text>
</comment>
<keyword evidence="6" id="KW-0406">Ion transport</keyword>
<dbReference type="Proteomes" id="UP000887540">
    <property type="component" value="Unplaced"/>
</dbReference>
<feature type="region of interest" description="Disordered" evidence="7">
    <location>
        <begin position="446"/>
        <end position="473"/>
    </location>
</feature>
<accession>A0A914CSZ9</accession>
<keyword evidence="4 6" id="KW-0472">Membrane</keyword>
<feature type="transmembrane region" description="Helical" evidence="6">
    <location>
        <begin position="45"/>
        <end position="62"/>
    </location>
</feature>
<comment type="subcellular location">
    <subcellularLocation>
        <location evidence="6">Cell membrane</location>
        <topology evidence="6">Multi-pass membrane protein</topology>
    </subcellularLocation>
    <subcellularLocation>
        <location evidence="1">Membrane</location>
    </subcellularLocation>
</comment>
<keyword evidence="3 6" id="KW-1133">Transmembrane helix</keyword>
<evidence type="ECO:0000256" key="2">
    <source>
        <dbReference type="ARBA" id="ARBA00022692"/>
    </source>
</evidence>
<keyword evidence="6" id="KW-0813">Transport</keyword>
<dbReference type="AlphaFoldDB" id="A0A914CSZ9"/>
<comment type="similarity">
    <text evidence="5 6">Belongs to the anion channel-forming bestrophin (TC 1.A.46) family. Calcium-sensitive chloride channel subfamily.</text>
</comment>
<evidence type="ECO:0000256" key="7">
    <source>
        <dbReference type="SAM" id="MobiDB-lite"/>
    </source>
</evidence>
<protein>
    <recommendedName>
        <fullName evidence="6">Bestrophin homolog</fullName>
    </recommendedName>
</protein>
<keyword evidence="2 6" id="KW-0812">Transmembrane</keyword>
<reference evidence="9" key="1">
    <citation type="submission" date="2022-11" db="UniProtKB">
        <authorList>
            <consortium name="WormBaseParasite"/>
        </authorList>
    </citation>
    <scope>IDENTIFICATION</scope>
</reference>
<feature type="transmembrane region" description="Helical" evidence="6">
    <location>
        <begin position="82"/>
        <end position="99"/>
    </location>
</feature>
<dbReference type="PANTHER" id="PTHR10736">
    <property type="entry name" value="BESTROPHIN"/>
    <property type="match status" value="1"/>
</dbReference>
<evidence type="ECO:0000256" key="1">
    <source>
        <dbReference type="ARBA" id="ARBA00004370"/>
    </source>
</evidence>
<dbReference type="InterPro" id="IPR000615">
    <property type="entry name" value="Bestrophin"/>
</dbReference>
<dbReference type="WBParaSite" id="ACRNAN_scaffold1428.g28946.t1">
    <property type="protein sequence ID" value="ACRNAN_scaffold1428.g28946.t1"/>
    <property type="gene ID" value="ACRNAN_scaffold1428.g28946"/>
</dbReference>
<dbReference type="Pfam" id="PF01062">
    <property type="entry name" value="Bestrophin"/>
    <property type="match status" value="1"/>
</dbReference>
<evidence type="ECO:0000256" key="3">
    <source>
        <dbReference type="ARBA" id="ARBA00022989"/>
    </source>
</evidence>
<dbReference type="GO" id="GO:0005886">
    <property type="term" value="C:plasma membrane"/>
    <property type="evidence" value="ECO:0007669"/>
    <property type="project" value="UniProtKB-SubCell"/>
</dbReference>
<keyword evidence="6" id="KW-0407">Ion channel</keyword>
<proteinExistence type="inferred from homology"/>
<dbReference type="GO" id="GO:0034707">
    <property type="term" value="C:chloride channel complex"/>
    <property type="evidence" value="ECO:0007669"/>
    <property type="project" value="UniProtKB-KW"/>
</dbReference>
<evidence type="ECO:0000256" key="5">
    <source>
        <dbReference type="ARBA" id="ARBA00034769"/>
    </source>
</evidence>
<evidence type="ECO:0000313" key="9">
    <source>
        <dbReference type="WBParaSite" id="ACRNAN_scaffold1428.g28946.t1"/>
    </source>
</evidence>
<evidence type="ECO:0000256" key="6">
    <source>
        <dbReference type="RuleBase" id="RU363126"/>
    </source>
</evidence>
<organism evidence="8 9">
    <name type="scientific">Acrobeloides nanus</name>
    <dbReference type="NCBI Taxonomy" id="290746"/>
    <lineage>
        <taxon>Eukaryota</taxon>
        <taxon>Metazoa</taxon>
        <taxon>Ecdysozoa</taxon>
        <taxon>Nematoda</taxon>
        <taxon>Chromadorea</taxon>
        <taxon>Rhabditida</taxon>
        <taxon>Tylenchina</taxon>
        <taxon>Cephalobomorpha</taxon>
        <taxon>Cephaloboidea</taxon>
        <taxon>Cephalobidae</taxon>
        <taxon>Acrobeloides</taxon>
    </lineage>
</organism>
<keyword evidence="6" id="KW-0868">Chloride</keyword>
<sequence length="473" mass="54860">MFEVLSKQKDKKPYRLVCISIVSWDGETDSTKEIGSVWKSIIHELAAWTIVYYIVFVVYRVLLDNDKQKVFAAFAQDCNERLDYIPLTFMLGFFVTIVVDRWKNIFANIGFIDNVAFYIASYIRGHDEESKIVRRNIMRYLCLTQILVLRDISLPVRKRFPNLEAVIDAGFLQPHEKRMLDNISNDFTKYWVPINWVFNLCYEMRAKNKVLNDVLLNGMLLEVKNYRSELQTLCNTDWVPVPLAYPQVVFLAVRVYFLICVVSRQYIITDNVENKSLIDLYIPFMTMLQLVFYMGWLKVAEALLNPLGDDDDDFECNYIIDRNITISLLMADQCNDEMPIQMPDLFRTGETPLYSEEAAKMPVKPLIGSAALSSIDEEEKVLMVPHPSSRNPTPDGSPQMRQRFTDKLEAELNREIPMSLQNATLESGRTNFLDVPRRLWNNAFTKKQRSNSQHNLEKVDVEETDVSNSKTIG</sequence>
<keyword evidence="6" id="KW-1003">Cell membrane</keyword>
<evidence type="ECO:0000313" key="8">
    <source>
        <dbReference type="Proteomes" id="UP000887540"/>
    </source>
</evidence>
<name>A0A914CSZ9_9BILA</name>
<dbReference type="GO" id="GO:0005254">
    <property type="term" value="F:chloride channel activity"/>
    <property type="evidence" value="ECO:0007669"/>
    <property type="project" value="UniProtKB-KW"/>
</dbReference>
<evidence type="ECO:0000256" key="4">
    <source>
        <dbReference type="ARBA" id="ARBA00023136"/>
    </source>
</evidence>
<keyword evidence="6" id="KW-0869">Chloride channel</keyword>
<dbReference type="PANTHER" id="PTHR10736:SF58">
    <property type="entry name" value="BESTROPHIN HOMOLOG-RELATED"/>
    <property type="match status" value="1"/>
</dbReference>
<keyword evidence="8" id="KW-1185">Reference proteome</keyword>
<dbReference type="InterPro" id="IPR021134">
    <property type="entry name" value="Bestrophin-like"/>
</dbReference>